<organism evidence="1 2">
    <name type="scientific">Sphaerochaeta pleomorpha (strain ATCC BAA-1885 / DSM 22778 / Grapes)</name>
    <dbReference type="NCBI Taxonomy" id="158190"/>
    <lineage>
        <taxon>Bacteria</taxon>
        <taxon>Pseudomonadati</taxon>
        <taxon>Spirochaetota</taxon>
        <taxon>Spirochaetia</taxon>
        <taxon>Spirochaetales</taxon>
        <taxon>Sphaerochaetaceae</taxon>
        <taxon>Sphaerochaeta</taxon>
    </lineage>
</organism>
<dbReference type="Gene3D" id="2.115.10.20">
    <property type="entry name" value="Glycosyl hydrolase domain, family 43"/>
    <property type="match status" value="1"/>
</dbReference>
<dbReference type="KEGG" id="sgp:SpiGrapes_2061"/>
<dbReference type="STRING" id="158190.SpiGrapes_2061"/>
<dbReference type="InterPro" id="IPR023296">
    <property type="entry name" value="Glyco_hydro_beta-prop_sf"/>
</dbReference>
<dbReference type="RefSeq" id="WP_014270689.1">
    <property type="nucleotide sequence ID" value="NC_016633.1"/>
</dbReference>
<gene>
    <name evidence="1" type="ordered locus">SpiGrapes_2061</name>
</gene>
<evidence type="ECO:0000313" key="1">
    <source>
        <dbReference type="EMBL" id="AEV29848.1"/>
    </source>
</evidence>
<proteinExistence type="predicted"/>
<keyword evidence="2" id="KW-1185">Reference proteome</keyword>
<evidence type="ECO:0000313" key="2">
    <source>
        <dbReference type="Proteomes" id="UP000005632"/>
    </source>
</evidence>
<dbReference type="EMBL" id="CP003155">
    <property type="protein sequence ID" value="AEV29848.1"/>
    <property type="molecule type" value="Genomic_DNA"/>
</dbReference>
<dbReference type="SUPFAM" id="SSF75005">
    <property type="entry name" value="Arabinanase/levansucrase/invertase"/>
    <property type="match status" value="1"/>
</dbReference>
<reference evidence="1 2" key="1">
    <citation type="submission" date="2011-11" db="EMBL/GenBank/DDBJ databases">
        <title>Complete sequence of Spirochaeta sp. grapes.</title>
        <authorList>
            <consortium name="US DOE Joint Genome Institute"/>
            <person name="Lucas S."/>
            <person name="Han J."/>
            <person name="Lapidus A."/>
            <person name="Cheng J.-F."/>
            <person name="Goodwin L."/>
            <person name="Pitluck S."/>
            <person name="Peters L."/>
            <person name="Ovchinnikova G."/>
            <person name="Munk A.C."/>
            <person name="Detter J.C."/>
            <person name="Han C."/>
            <person name="Tapia R."/>
            <person name="Land M."/>
            <person name="Hauser L."/>
            <person name="Kyrpides N."/>
            <person name="Ivanova N."/>
            <person name="Pagani I."/>
            <person name="Ritalahtilisa K."/>
            <person name="Loeffler F."/>
            <person name="Woyke T."/>
        </authorList>
    </citation>
    <scope>NUCLEOTIDE SEQUENCE [LARGE SCALE GENOMIC DNA]</scope>
    <source>
        <strain evidence="2">ATCC BAA-1885 / DSM 22778 / Grapes</strain>
    </source>
</reference>
<dbReference type="HOGENOM" id="CLU_929994_0_0_12"/>
<evidence type="ECO:0008006" key="3">
    <source>
        <dbReference type="Google" id="ProtNLM"/>
    </source>
</evidence>
<protein>
    <recommendedName>
        <fullName evidence="3">Glycosyl hydrolase family 43</fullName>
    </recommendedName>
</protein>
<dbReference type="AlphaFoldDB" id="G8QR00"/>
<sequence>MNLPSVSSFSKISWFPFSDEPVLRSLWYLGRLCDPCFLFPDQGPDGKWHLFAHTWVGLEHFTSENGISWEPRKMIEMRGHSPFVFYQDGVWYLLYEKHDSSLPALRKGHVRRRDFEKISSSRFELRSSTDLILFSEPKIILDSKDVPFASYRLDKPRISRPQLFKTDEGYSLYFGASHTVLEDSRQKASTYFALATADTLEGPYILANEGKPLLKPDANDKYRNMACGSIKVVQASDGFAAFECAMRWDKKKGKTTSILLQLESSDGISWKTSFRAEILPTPERGWASRYVVSCDARYKSDEQCWYCYYSANEKKGFFPVRESIGLLLGKDPSLRKVFI</sequence>
<accession>G8QR00</accession>
<dbReference type="Proteomes" id="UP000005632">
    <property type="component" value="Chromosome"/>
</dbReference>
<name>G8QR00_SPHPG</name>
<dbReference type="OrthoDB" id="9801455at2"/>